<dbReference type="InterPro" id="IPR011129">
    <property type="entry name" value="CSD"/>
</dbReference>
<dbReference type="GO" id="GO:0008859">
    <property type="term" value="F:exoribonuclease II activity"/>
    <property type="evidence" value="ECO:0007669"/>
    <property type="project" value="UniProtKB-UniRule"/>
</dbReference>
<dbReference type="EC" id="3.1.13.1" evidence="8"/>
<dbReference type="SMART" id="SM00955">
    <property type="entry name" value="RNB"/>
    <property type="match status" value="1"/>
</dbReference>
<dbReference type="Pfam" id="PF08461">
    <property type="entry name" value="WHD_RNase_R"/>
    <property type="match status" value="1"/>
</dbReference>
<keyword evidence="12" id="KW-1185">Reference proteome</keyword>
<dbReference type="InterPro" id="IPR001900">
    <property type="entry name" value="RNase_II/R"/>
</dbReference>
<reference evidence="11" key="1">
    <citation type="submission" date="2020-10" db="EMBL/GenBank/DDBJ databases">
        <title>Bacterium isolated from coastal waters sediment.</title>
        <authorList>
            <person name="Chen R.-J."/>
            <person name="Lu D.-C."/>
            <person name="Zhu K.-L."/>
            <person name="Du Z.-J."/>
        </authorList>
    </citation>
    <scope>NUCLEOTIDE SEQUENCE</scope>
    <source>
        <strain evidence="11">N1Y112</strain>
    </source>
</reference>
<feature type="region of interest" description="Disordered" evidence="9">
    <location>
        <begin position="1"/>
        <end position="20"/>
    </location>
</feature>
<dbReference type="InterPro" id="IPR004476">
    <property type="entry name" value="RNase_II/RNase_R"/>
</dbReference>
<dbReference type="InterPro" id="IPR050180">
    <property type="entry name" value="RNR_Ribonuclease"/>
</dbReference>
<sequence>MSKHSSGAIKSSDKEKYSHPIPDRDFIMNLLGKQKAPLNRQELADEMELFLDEEQEALRRRLRAMERDGQVVFNPRRGYSLLREEELISGTVIGHPDGFGFLSNDAGGDDLFLFNTQMESVFDGDRVQVRISGVDRRGRKEGKIVKVLERNTTELVGRLAKDEDGVFFLEPENRRITNEIDIDEDDLAGAELGQYISIEILEQPCNRYNATGRVIEVLGDSMSPGMEIDVAIRSHDIPHRWPQDAIQAADQMGSEVAEADKAHRADLRTLPFVTIDGEDARDFDDAVYCEKSKGGWKLFVAIADVSHYVKPDSALDQEARERGTSVYFPGHVVPMLPEALSNGLCSLNPHVDRLVMVCEMTINTAGKMTDFTFSEAVIHSHARLTYTQVGALIADANSGVGKEVSRKHNTVVPHLYELHNLYGALRKARTKRGSIDFETREVQFQFNENRKIEQIVPVVRNDAHKMIEEFMLCANVATAGFLEQLQIPALYRVHDGPLEKKLKNLRAFLGERGLNLGGGDKPTPTDYDKLLSTLGDRPDAHIIRTMMLRSLSQAEYSPDNLGHFGLAYAAYAHFTSPIRRYPDLLVHRAIRSVIRRNESGGAFRRALKRITGKGTDPVNRIKNAPLLEPTKSYPYDMQAMLMLAEHCSDASRRADKASWDVEAWLKCEYMQDFIGDTFTGIISSVASFGLFIEIEDIQVEGMIHVSGLKSDFYHFDEAKQRLVGDKTHTSYGLGDTVEIRVVKVDMDQRKIDFEFLDQADRPKPRKKKFYKNRKKS</sequence>
<evidence type="ECO:0000256" key="3">
    <source>
        <dbReference type="ARBA" id="ARBA00022490"/>
    </source>
</evidence>
<evidence type="ECO:0000256" key="5">
    <source>
        <dbReference type="ARBA" id="ARBA00022801"/>
    </source>
</evidence>
<comment type="similarity">
    <text evidence="8">Belongs to the RNR ribonuclease family. RNase R subfamily.</text>
</comment>
<dbReference type="InterPro" id="IPR011805">
    <property type="entry name" value="RNase_R"/>
</dbReference>
<dbReference type="InterPro" id="IPR012340">
    <property type="entry name" value="NA-bd_OB-fold"/>
</dbReference>
<dbReference type="PROSITE" id="PS50126">
    <property type="entry name" value="S1"/>
    <property type="match status" value="1"/>
</dbReference>
<dbReference type="Proteomes" id="UP000640333">
    <property type="component" value="Unassembled WGS sequence"/>
</dbReference>
<evidence type="ECO:0000313" key="11">
    <source>
        <dbReference type="EMBL" id="MBE9397596.1"/>
    </source>
</evidence>
<dbReference type="Pfam" id="PF17876">
    <property type="entry name" value="CSD2"/>
    <property type="match status" value="1"/>
</dbReference>
<organism evidence="11 12">
    <name type="scientific">Pontibacterium sinense</name>
    <dbReference type="NCBI Taxonomy" id="2781979"/>
    <lineage>
        <taxon>Bacteria</taxon>
        <taxon>Pseudomonadati</taxon>
        <taxon>Pseudomonadota</taxon>
        <taxon>Gammaproteobacteria</taxon>
        <taxon>Oceanospirillales</taxon>
        <taxon>Oceanospirillaceae</taxon>
        <taxon>Pontibacterium</taxon>
    </lineage>
</organism>
<keyword evidence="6 8" id="KW-0269">Exonuclease</keyword>
<dbReference type="NCBIfam" id="TIGR00358">
    <property type="entry name" value="3_prime_RNase"/>
    <property type="match status" value="1"/>
</dbReference>
<dbReference type="SMART" id="SM00316">
    <property type="entry name" value="S1"/>
    <property type="match status" value="1"/>
</dbReference>
<dbReference type="InterPro" id="IPR013223">
    <property type="entry name" value="RNase_B_OB_dom"/>
</dbReference>
<dbReference type="InterPro" id="IPR040476">
    <property type="entry name" value="CSD2"/>
</dbReference>
<gene>
    <name evidence="8 11" type="primary">rnr</name>
    <name evidence="11" type="ORF">IOQ59_10025</name>
</gene>
<dbReference type="SUPFAM" id="SSF50249">
    <property type="entry name" value="Nucleic acid-binding proteins"/>
    <property type="match status" value="4"/>
</dbReference>
<dbReference type="NCBIfam" id="TIGR02063">
    <property type="entry name" value="RNase_R"/>
    <property type="match status" value="1"/>
</dbReference>
<evidence type="ECO:0000256" key="1">
    <source>
        <dbReference type="ARBA" id="ARBA00001849"/>
    </source>
</evidence>
<proteinExistence type="inferred from homology"/>
<comment type="catalytic activity">
    <reaction evidence="1 8">
        <text>Exonucleolytic cleavage in the 3'- to 5'-direction to yield nucleoside 5'-phosphates.</text>
        <dbReference type="EC" id="3.1.13.1"/>
    </reaction>
</comment>
<evidence type="ECO:0000259" key="10">
    <source>
        <dbReference type="PROSITE" id="PS50126"/>
    </source>
</evidence>
<feature type="compositionally biased region" description="Basic and acidic residues" evidence="9">
    <location>
        <begin position="11"/>
        <end position="20"/>
    </location>
</feature>
<comment type="subcellular location">
    <subcellularLocation>
        <location evidence="2 8">Cytoplasm</location>
    </subcellularLocation>
</comment>
<evidence type="ECO:0000256" key="9">
    <source>
        <dbReference type="SAM" id="MobiDB-lite"/>
    </source>
</evidence>
<dbReference type="InterPro" id="IPR022966">
    <property type="entry name" value="RNase_II/R_CS"/>
</dbReference>
<evidence type="ECO:0000313" key="12">
    <source>
        <dbReference type="Proteomes" id="UP000640333"/>
    </source>
</evidence>
<dbReference type="Pfam" id="PF08206">
    <property type="entry name" value="OB_RNB"/>
    <property type="match status" value="1"/>
</dbReference>
<evidence type="ECO:0000256" key="6">
    <source>
        <dbReference type="ARBA" id="ARBA00022839"/>
    </source>
</evidence>
<dbReference type="HAMAP" id="MF_01895">
    <property type="entry name" value="RNase_R"/>
    <property type="match status" value="1"/>
</dbReference>
<dbReference type="GO" id="GO:0006402">
    <property type="term" value="P:mRNA catabolic process"/>
    <property type="evidence" value="ECO:0007669"/>
    <property type="project" value="TreeGrafter"/>
</dbReference>
<dbReference type="InterPro" id="IPR003029">
    <property type="entry name" value="S1_domain"/>
</dbReference>
<keyword evidence="3 8" id="KW-0963">Cytoplasm</keyword>
<protein>
    <recommendedName>
        <fullName evidence="8">Ribonuclease R</fullName>
        <shortName evidence="8">RNase R</shortName>
        <ecNumber evidence="8">3.1.13.1</ecNumber>
    </recommendedName>
</protein>
<accession>A0A8J7FDC1</accession>
<keyword evidence="7 8" id="KW-0694">RNA-binding</keyword>
<evidence type="ECO:0000256" key="4">
    <source>
        <dbReference type="ARBA" id="ARBA00022722"/>
    </source>
</evidence>
<comment type="function">
    <text evidence="8">3'-5' exoribonuclease that releases 5'-nucleoside monophosphates and is involved in maturation of structured RNAs.</text>
</comment>
<dbReference type="PANTHER" id="PTHR23355:SF9">
    <property type="entry name" value="DIS3-LIKE EXONUCLEASE 2"/>
    <property type="match status" value="1"/>
</dbReference>
<evidence type="ECO:0000256" key="7">
    <source>
        <dbReference type="ARBA" id="ARBA00022884"/>
    </source>
</evidence>
<evidence type="ECO:0000256" key="8">
    <source>
        <dbReference type="HAMAP-Rule" id="MF_01895"/>
    </source>
</evidence>
<dbReference type="InterPro" id="IPR013668">
    <property type="entry name" value="RNase_R_HTH_12"/>
</dbReference>
<dbReference type="AlphaFoldDB" id="A0A8J7FDC1"/>
<dbReference type="Pfam" id="PF00773">
    <property type="entry name" value="RNB"/>
    <property type="match status" value="1"/>
</dbReference>
<dbReference type="RefSeq" id="WP_193953146.1">
    <property type="nucleotide sequence ID" value="NZ_JADEYS010000008.1"/>
</dbReference>
<dbReference type="CDD" id="cd04471">
    <property type="entry name" value="S1_RNase_R"/>
    <property type="match status" value="1"/>
</dbReference>
<evidence type="ECO:0000256" key="2">
    <source>
        <dbReference type="ARBA" id="ARBA00004496"/>
    </source>
</evidence>
<dbReference type="PROSITE" id="PS01175">
    <property type="entry name" value="RIBONUCLEASE_II"/>
    <property type="match status" value="1"/>
</dbReference>
<name>A0A8J7FDC1_9GAMM</name>
<dbReference type="SMART" id="SM00357">
    <property type="entry name" value="CSP"/>
    <property type="match status" value="1"/>
</dbReference>
<dbReference type="GO" id="GO:0003723">
    <property type="term" value="F:RNA binding"/>
    <property type="evidence" value="ECO:0007669"/>
    <property type="project" value="UniProtKB-UniRule"/>
</dbReference>
<dbReference type="Pfam" id="PF00575">
    <property type="entry name" value="S1"/>
    <property type="match status" value="1"/>
</dbReference>
<dbReference type="Gene3D" id="2.40.50.140">
    <property type="entry name" value="Nucleic acid-binding proteins"/>
    <property type="match status" value="2"/>
</dbReference>
<dbReference type="GO" id="GO:0005829">
    <property type="term" value="C:cytosol"/>
    <property type="evidence" value="ECO:0007669"/>
    <property type="project" value="TreeGrafter"/>
</dbReference>
<feature type="domain" description="S1 motif" evidence="10">
    <location>
        <begin position="675"/>
        <end position="756"/>
    </location>
</feature>
<dbReference type="PANTHER" id="PTHR23355">
    <property type="entry name" value="RIBONUCLEASE"/>
    <property type="match status" value="1"/>
</dbReference>
<keyword evidence="5 8" id="KW-0378">Hydrolase</keyword>
<keyword evidence="4 8" id="KW-0540">Nuclease</keyword>
<comment type="caution">
    <text evidence="11">The sequence shown here is derived from an EMBL/GenBank/DDBJ whole genome shotgun (WGS) entry which is preliminary data.</text>
</comment>
<dbReference type="EMBL" id="JADEYS010000008">
    <property type="protein sequence ID" value="MBE9397596.1"/>
    <property type="molecule type" value="Genomic_DNA"/>
</dbReference>